<evidence type="ECO:0000259" key="5">
    <source>
        <dbReference type="SMART" id="SM00888"/>
    </source>
</evidence>
<dbReference type="Proteomes" id="UP000887567">
    <property type="component" value="Unplaced"/>
</dbReference>
<dbReference type="Gene3D" id="3.30.70.60">
    <property type="match status" value="1"/>
</dbReference>
<evidence type="ECO:0000313" key="8">
    <source>
        <dbReference type="Proteomes" id="UP000887567"/>
    </source>
</evidence>
<organism evidence="7 8">
    <name type="scientific">Exaiptasia diaphana</name>
    <name type="common">Tropical sea anemone</name>
    <name type="synonym">Aiptasia pulchella</name>
    <dbReference type="NCBI Taxonomy" id="2652724"/>
    <lineage>
        <taxon>Eukaryota</taxon>
        <taxon>Metazoa</taxon>
        <taxon>Cnidaria</taxon>
        <taxon>Anthozoa</taxon>
        <taxon>Hexacorallia</taxon>
        <taxon>Actiniaria</taxon>
        <taxon>Aiptasiidae</taxon>
        <taxon>Exaiptasia</taxon>
    </lineage>
</organism>
<dbReference type="EnsemblMetazoa" id="XM_021040894.1">
    <property type="protein sequence ID" value="XP_020896553.1"/>
    <property type="gene ID" value="LOC110235431"/>
</dbReference>
<protein>
    <recommendedName>
        <fullName evidence="9">Elongation factor 1-delta</fullName>
    </recommendedName>
</protein>
<feature type="compositionally biased region" description="Basic and acidic residues" evidence="4">
    <location>
        <begin position="179"/>
        <end position="189"/>
    </location>
</feature>
<evidence type="ECO:0000256" key="1">
    <source>
        <dbReference type="ARBA" id="ARBA00007411"/>
    </source>
</evidence>
<feature type="compositionally biased region" description="Acidic residues" evidence="4">
    <location>
        <begin position="190"/>
        <end position="212"/>
    </location>
</feature>
<proteinExistence type="inferred from homology"/>
<feature type="region of interest" description="Disordered" evidence="4">
    <location>
        <begin position="35"/>
        <end position="98"/>
    </location>
</feature>
<dbReference type="GO" id="GO:0005829">
    <property type="term" value="C:cytosol"/>
    <property type="evidence" value="ECO:0007669"/>
    <property type="project" value="TreeGrafter"/>
</dbReference>
<dbReference type="InterPro" id="IPR049720">
    <property type="entry name" value="EF1B_bsu/dsu"/>
</dbReference>
<dbReference type="GO" id="GO:0003746">
    <property type="term" value="F:translation elongation factor activity"/>
    <property type="evidence" value="ECO:0007669"/>
    <property type="project" value="UniProtKB-KW"/>
</dbReference>
<dbReference type="SMART" id="SM00888">
    <property type="entry name" value="EF1_GNE"/>
    <property type="match status" value="1"/>
</dbReference>
<dbReference type="Pfam" id="PF10587">
    <property type="entry name" value="EF-1_beta_acid"/>
    <property type="match status" value="1"/>
</dbReference>
<dbReference type="RefSeq" id="XP_020896553.1">
    <property type="nucleotide sequence ID" value="XM_021040894.1"/>
</dbReference>
<reference evidence="7" key="1">
    <citation type="submission" date="2022-11" db="UniProtKB">
        <authorList>
            <consortium name="EnsemblMetazoa"/>
        </authorList>
    </citation>
    <scope>IDENTIFICATION</scope>
</reference>
<dbReference type="FunFam" id="3.30.70.60:FF:000001">
    <property type="entry name" value="Elongation factor 1-beta 1 like"/>
    <property type="match status" value="1"/>
</dbReference>
<dbReference type="InterPro" id="IPR018940">
    <property type="entry name" value="EF-1_beta_acid_region_euk"/>
</dbReference>
<feature type="region of interest" description="Disordered" evidence="4">
    <location>
        <begin position="162"/>
        <end position="216"/>
    </location>
</feature>
<keyword evidence="2" id="KW-0251">Elongation factor</keyword>
<dbReference type="PANTHER" id="PTHR11595">
    <property type="entry name" value="EF-HAND AND COILED-COIL DOMAIN-CONTAINING FAMILY MEMBER"/>
    <property type="match status" value="1"/>
</dbReference>
<dbReference type="OMA" id="QKITISC"/>
<feature type="compositionally biased region" description="Basic residues" evidence="4">
    <location>
        <begin position="66"/>
        <end position="94"/>
    </location>
</feature>
<dbReference type="CDD" id="cd00292">
    <property type="entry name" value="EF1B"/>
    <property type="match status" value="1"/>
</dbReference>
<evidence type="ECO:0000313" key="7">
    <source>
        <dbReference type="EnsemblMetazoa" id="XP_020896553.1"/>
    </source>
</evidence>
<sequence length="324" mass="36857">MGSECMQYESIWFDRHVFDEAEELNQMYLNGLPLPVQDGHHHHGHHHDHGKHHGKQHHDHHDKQHHEHKQHHGKHQDHHHGKQHHDHHKQHHGKGSSTSVMEIAEARRKIQQTLSGAPPGASSHSVNEKRLDQLEADNKELRQQNKELVEAMKKLELRVAQLESSKTTAQAPAPTPPPKEAKKEVKKEDKDEDDDDSDDDMFGSDSEEEDSAEQERIKQERLAAYYAKKAAKPKVIAKSSITIDVKPWDDETDVKEMEKLVRSITADGLVWGAAKILPIAYGIMKLQIACVVEDDKIGTDFLEESIGAFEDHVQSVDVVSFNKL</sequence>
<dbReference type="GeneID" id="110235431"/>
<comment type="similarity">
    <text evidence="1">Belongs to the EF-1-beta/EF-1-delta family.</text>
</comment>
<evidence type="ECO:0000256" key="3">
    <source>
        <dbReference type="ARBA" id="ARBA00022917"/>
    </source>
</evidence>
<dbReference type="AlphaFoldDB" id="A0A913WZJ5"/>
<feature type="compositionally biased region" description="Basic residues" evidence="4">
    <location>
        <begin position="40"/>
        <end position="58"/>
    </location>
</feature>
<dbReference type="OrthoDB" id="331763at2759"/>
<feature type="domain" description="Elongation factor 1 beta central acidic region eukaryote" evidence="6">
    <location>
        <begin position="201"/>
        <end position="229"/>
    </location>
</feature>
<dbReference type="KEGG" id="epa:110235431"/>
<dbReference type="SMART" id="SM01182">
    <property type="entry name" value="EF-1_beta_acid"/>
    <property type="match status" value="1"/>
</dbReference>
<evidence type="ECO:0000259" key="6">
    <source>
        <dbReference type="SMART" id="SM01182"/>
    </source>
</evidence>
<keyword evidence="8" id="KW-1185">Reference proteome</keyword>
<dbReference type="InterPro" id="IPR014038">
    <property type="entry name" value="EF1B_bsu/dsu_GNE"/>
</dbReference>
<name>A0A913WZJ5_EXADI</name>
<dbReference type="Pfam" id="PF00736">
    <property type="entry name" value="EF1_GNE"/>
    <property type="match status" value="1"/>
</dbReference>
<dbReference type="SUPFAM" id="SSF54984">
    <property type="entry name" value="eEF-1beta-like"/>
    <property type="match status" value="1"/>
</dbReference>
<keyword evidence="3" id="KW-0648">Protein biosynthesis</keyword>
<feature type="domain" description="Translation elongation factor EF1B beta/delta subunit guanine nucleotide exchange" evidence="5">
    <location>
        <begin position="238"/>
        <end position="324"/>
    </location>
</feature>
<evidence type="ECO:0000256" key="4">
    <source>
        <dbReference type="SAM" id="MobiDB-lite"/>
    </source>
</evidence>
<evidence type="ECO:0000256" key="2">
    <source>
        <dbReference type="ARBA" id="ARBA00022768"/>
    </source>
</evidence>
<dbReference type="PANTHER" id="PTHR11595:SF21">
    <property type="entry name" value="ELONGATION FACTOR 1-BETA"/>
    <property type="match status" value="1"/>
</dbReference>
<dbReference type="InterPro" id="IPR036219">
    <property type="entry name" value="eEF-1beta-like_sf"/>
</dbReference>
<accession>A0A913WZJ5</accession>
<dbReference type="GO" id="GO:0005085">
    <property type="term" value="F:guanyl-nucleotide exchange factor activity"/>
    <property type="evidence" value="ECO:0007669"/>
    <property type="project" value="TreeGrafter"/>
</dbReference>
<evidence type="ECO:0008006" key="9">
    <source>
        <dbReference type="Google" id="ProtNLM"/>
    </source>
</evidence>
<dbReference type="GO" id="GO:0005853">
    <property type="term" value="C:eukaryotic translation elongation factor 1 complex"/>
    <property type="evidence" value="ECO:0007669"/>
    <property type="project" value="InterPro"/>
</dbReference>
<dbReference type="InterPro" id="IPR014717">
    <property type="entry name" value="Transl_elong_EF1B/ribsomal_bS6"/>
</dbReference>